<dbReference type="EnsemblMetazoa" id="CapteT141614">
    <property type="protein sequence ID" value="CapteP141614"/>
    <property type="gene ID" value="CapteG141614"/>
</dbReference>
<reference evidence="4" key="3">
    <citation type="submission" date="2015-06" db="UniProtKB">
        <authorList>
            <consortium name="EnsemblMetazoa"/>
        </authorList>
    </citation>
    <scope>IDENTIFICATION</scope>
</reference>
<name>R7VKM6_CAPTE</name>
<reference evidence="3 5" key="2">
    <citation type="journal article" date="2013" name="Nature">
        <title>Insights into bilaterian evolution from three spiralian genomes.</title>
        <authorList>
            <person name="Simakov O."/>
            <person name="Marletaz F."/>
            <person name="Cho S.J."/>
            <person name="Edsinger-Gonzales E."/>
            <person name="Havlak P."/>
            <person name="Hellsten U."/>
            <person name="Kuo D.H."/>
            <person name="Larsson T."/>
            <person name="Lv J."/>
            <person name="Arendt D."/>
            <person name="Savage R."/>
            <person name="Osoegawa K."/>
            <person name="de Jong P."/>
            <person name="Grimwood J."/>
            <person name="Chapman J.A."/>
            <person name="Shapiro H."/>
            <person name="Aerts A."/>
            <person name="Otillar R.P."/>
            <person name="Terry A.Y."/>
            <person name="Boore J.L."/>
            <person name="Grigoriev I.V."/>
            <person name="Lindberg D.R."/>
            <person name="Seaver E.C."/>
            <person name="Weisblat D.A."/>
            <person name="Putnam N.H."/>
            <person name="Rokhsar D.S."/>
        </authorList>
    </citation>
    <scope>NUCLEOTIDE SEQUENCE</scope>
    <source>
        <strain evidence="3 5">I ESC-2004</strain>
    </source>
</reference>
<evidence type="ECO:0000256" key="1">
    <source>
        <dbReference type="ARBA" id="ARBA00021772"/>
    </source>
</evidence>
<protein>
    <recommendedName>
        <fullName evidence="1">SPRY domain-containing protein 7</fullName>
    </recommendedName>
</protein>
<dbReference type="SMART" id="SM00449">
    <property type="entry name" value="SPRY"/>
    <property type="match status" value="1"/>
</dbReference>
<dbReference type="PROSITE" id="PS50188">
    <property type="entry name" value="B302_SPRY"/>
    <property type="match status" value="1"/>
</dbReference>
<proteinExistence type="predicted"/>
<dbReference type="InterPro" id="IPR043136">
    <property type="entry name" value="B30.2/SPRY_sf"/>
</dbReference>
<feature type="domain" description="B30.2/SPRY" evidence="2">
    <location>
        <begin position="1"/>
        <end position="182"/>
    </location>
</feature>
<keyword evidence="5" id="KW-1185">Reference proteome</keyword>
<evidence type="ECO:0000313" key="4">
    <source>
        <dbReference type="EnsemblMetazoa" id="CapteP141614"/>
    </source>
</evidence>
<dbReference type="STRING" id="283909.R7VKM6"/>
<dbReference type="PANTHER" id="PTHR20951">
    <property type="entry name" value="C13ORF1 PROTEIN-RELATED"/>
    <property type="match status" value="1"/>
</dbReference>
<dbReference type="FunCoup" id="R7VKM6">
    <property type="interactions" value="76"/>
</dbReference>
<dbReference type="Gene3D" id="2.60.120.920">
    <property type="match status" value="1"/>
</dbReference>
<dbReference type="InterPro" id="IPR013320">
    <property type="entry name" value="ConA-like_dom_sf"/>
</dbReference>
<dbReference type="HOGENOM" id="CLU_085855_0_0_1"/>
<dbReference type="CDD" id="cd12880">
    <property type="entry name" value="SPRYD7"/>
    <property type="match status" value="1"/>
</dbReference>
<dbReference type="AlphaFoldDB" id="R7VKM6"/>
<evidence type="ECO:0000259" key="2">
    <source>
        <dbReference type="PROSITE" id="PS50188"/>
    </source>
</evidence>
<dbReference type="PANTHER" id="PTHR20951:SF2">
    <property type="entry name" value="SPRY DOMAIN-CONTAINING PROTEIN 7"/>
    <property type="match status" value="1"/>
</dbReference>
<dbReference type="EMBL" id="AMQN01000591">
    <property type="status" value="NOT_ANNOTATED_CDS"/>
    <property type="molecule type" value="Genomic_DNA"/>
</dbReference>
<dbReference type="OMA" id="HMGNEVV"/>
<reference evidence="5" key="1">
    <citation type="submission" date="2012-12" db="EMBL/GenBank/DDBJ databases">
        <authorList>
            <person name="Hellsten U."/>
            <person name="Grimwood J."/>
            <person name="Chapman J.A."/>
            <person name="Shapiro H."/>
            <person name="Aerts A."/>
            <person name="Otillar R.P."/>
            <person name="Terry A.Y."/>
            <person name="Boore J.L."/>
            <person name="Simakov O."/>
            <person name="Marletaz F."/>
            <person name="Cho S.-J."/>
            <person name="Edsinger-Gonzales E."/>
            <person name="Havlak P."/>
            <person name="Kuo D.-H."/>
            <person name="Larsson T."/>
            <person name="Lv J."/>
            <person name="Arendt D."/>
            <person name="Savage R."/>
            <person name="Osoegawa K."/>
            <person name="de Jong P."/>
            <person name="Lindberg D.R."/>
            <person name="Seaver E.C."/>
            <person name="Weisblat D.A."/>
            <person name="Putnam N.H."/>
            <person name="Grigoriev I.V."/>
            <person name="Rokhsar D.S."/>
        </authorList>
    </citation>
    <scope>NUCLEOTIDE SEQUENCE</scope>
    <source>
        <strain evidence="5">I ESC-2004</strain>
    </source>
</reference>
<dbReference type="Proteomes" id="UP000014760">
    <property type="component" value="Unassembled WGS sequence"/>
</dbReference>
<organism evidence="3">
    <name type="scientific">Capitella teleta</name>
    <name type="common">Polychaete worm</name>
    <dbReference type="NCBI Taxonomy" id="283909"/>
    <lineage>
        <taxon>Eukaryota</taxon>
        <taxon>Metazoa</taxon>
        <taxon>Spiralia</taxon>
        <taxon>Lophotrochozoa</taxon>
        <taxon>Annelida</taxon>
        <taxon>Polychaeta</taxon>
        <taxon>Sedentaria</taxon>
        <taxon>Scolecida</taxon>
        <taxon>Capitellidae</taxon>
        <taxon>Capitella</taxon>
    </lineage>
</organism>
<dbReference type="InterPro" id="IPR035766">
    <property type="entry name" value="SPRYD7"/>
</dbReference>
<dbReference type="EMBL" id="KB292506">
    <property type="protein sequence ID" value="ELU17511.1"/>
    <property type="molecule type" value="Genomic_DNA"/>
</dbReference>
<gene>
    <name evidence="3" type="ORF">CAPTEDRAFT_141614</name>
</gene>
<dbReference type="Pfam" id="PF00622">
    <property type="entry name" value="SPRY"/>
    <property type="match status" value="1"/>
</dbReference>
<sequence length="196" mass="21474">MDSFMCCMRCKWGPGYNPVGHVRLEELPSVKLDTEFMGSDVVIVKTGKRICGQGACLANAPIAQDKAYFEAKLQSTGVWGIGLATKKIDVNIVPLGLDTESWVLQNDGSLMHNNTTVGNLSEAPIEGDVVGITYDHVELNFYINGKKTGMQFTGIKGTVYPVVYVEEGAILDMQFASFYHPAPEGFEEIMIEKSLL</sequence>
<dbReference type="InterPro" id="IPR001870">
    <property type="entry name" value="B30.2/SPRY"/>
</dbReference>
<evidence type="ECO:0000313" key="5">
    <source>
        <dbReference type="Proteomes" id="UP000014760"/>
    </source>
</evidence>
<dbReference type="SUPFAM" id="SSF49899">
    <property type="entry name" value="Concanavalin A-like lectins/glucanases"/>
    <property type="match status" value="1"/>
</dbReference>
<dbReference type="InterPro" id="IPR003877">
    <property type="entry name" value="SPRY_dom"/>
</dbReference>
<evidence type="ECO:0000313" key="3">
    <source>
        <dbReference type="EMBL" id="ELU17511.1"/>
    </source>
</evidence>
<dbReference type="OrthoDB" id="40953at2759"/>
<accession>R7VKM6</accession>